<protein>
    <recommendedName>
        <fullName evidence="2">Phospholipase C/D domain-containing protein</fullName>
    </recommendedName>
</protein>
<dbReference type="EMBL" id="UOGB01000183">
    <property type="protein sequence ID" value="VAX20534.1"/>
    <property type="molecule type" value="Genomic_DNA"/>
</dbReference>
<keyword evidence="1" id="KW-0472">Membrane</keyword>
<feature type="domain" description="Phospholipase C/D" evidence="2">
    <location>
        <begin position="46"/>
        <end position="174"/>
    </location>
</feature>
<name>A0A3B1C997_9ZZZZ</name>
<keyword evidence="1" id="KW-0812">Transmembrane</keyword>
<sequence>METDAGSGLNGADTHFGGVWLMAVAGAVLLVLAIPENAWAWGAGIHVAQGSFVLENLSLIKPQIAAILSANPTDYIYGCLSADIFIGKGYRRRDDHCHNWSVGVKTLDGASADSTKAYAYGYLTHLAADVMAHNYFIPKLLCTTPAPNGLGHVYWEFRADRFVKKKYWTLASKVVSMRNHGSDALIKKVMNRSGLRFGAKKMVFKRAVRLSDLMMAMRRVETAPAPKKKITRKQIVTLNNYSINLILDFLRNGQKAIALQYDPVGTDNMIKARQIRKSGKKNVAGLDLERLFEIPGVIVDNKIIDNETIRF</sequence>
<accession>A0A3B1C997</accession>
<keyword evidence="1" id="KW-1133">Transmembrane helix</keyword>
<proteinExistence type="predicted"/>
<organism evidence="3">
    <name type="scientific">hydrothermal vent metagenome</name>
    <dbReference type="NCBI Taxonomy" id="652676"/>
    <lineage>
        <taxon>unclassified sequences</taxon>
        <taxon>metagenomes</taxon>
        <taxon>ecological metagenomes</taxon>
    </lineage>
</organism>
<evidence type="ECO:0000256" key="1">
    <source>
        <dbReference type="SAM" id="Phobius"/>
    </source>
</evidence>
<dbReference type="InterPro" id="IPR029002">
    <property type="entry name" value="PLPC/GPLD1"/>
</dbReference>
<dbReference type="Pfam" id="PF00882">
    <property type="entry name" value="Zn_dep_PLPC"/>
    <property type="match status" value="1"/>
</dbReference>
<evidence type="ECO:0000259" key="2">
    <source>
        <dbReference type="Pfam" id="PF00882"/>
    </source>
</evidence>
<dbReference type="AlphaFoldDB" id="A0A3B1C997"/>
<reference evidence="3" key="1">
    <citation type="submission" date="2018-06" db="EMBL/GenBank/DDBJ databases">
        <authorList>
            <person name="Zhirakovskaya E."/>
        </authorList>
    </citation>
    <scope>NUCLEOTIDE SEQUENCE</scope>
</reference>
<evidence type="ECO:0000313" key="3">
    <source>
        <dbReference type="EMBL" id="VAX20534.1"/>
    </source>
</evidence>
<feature type="transmembrane region" description="Helical" evidence="1">
    <location>
        <begin position="15"/>
        <end position="34"/>
    </location>
</feature>
<gene>
    <name evidence="3" type="ORF">MNBD_NITROSPINAE03-1538</name>
</gene>